<accession>A0ACC1BFU5</accession>
<dbReference type="EMBL" id="CM047901">
    <property type="protein sequence ID" value="KAJ0097812.1"/>
    <property type="molecule type" value="Genomic_DNA"/>
</dbReference>
<proteinExistence type="predicted"/>
<sequence>MTILVLQSESVVSDEQQNVTIEEEELILEGGFSVPNTNSFGHNFRFSSFNS</sequence>
<organism evidence="1 2">
    <name type="scientific">Pistacia atlantica</name>
    <dbReference type="NCBI Taxonomy" id="434234"/>
    <lineage>
        <taxon>Eukaryota</taxon>
        <taxon>Viridiplantae</taxon>
        <taxon>Streptophyta</taxon>
        <taxon>Embryophyta</taxon>
        <taxon>Tracheophyta</taxon>
        <taxon>Spermatophyta</taxon>
        <taxon>Magnoliopsida</taxon>
        <taxon>eudicotyledons</taxon>
        <taxon>Gunneridae</taxon>
        <taxon>Pentapetalae</taxon>
        <taxon>rosids</taxon>
        <taxon>malvids</taxon>
        <taxon>Sapindales</taxon>
        <taxon>Anacardiaceae</taxon>
        <taxon>Pistacia</taxon>
    </lineage>
</organism>
<dbReference type="Proteomes" id="UP001164250">
    <property type="component" value="Chromosome 5"/>
</dbReference>
<gene>
    <name evidence="1" type="ORF">Patl1_28965</name>
</gene>
<name>A0ACC1BFU5_9ROSI</name>
<evidence type="ECO:0000313" key="1">
    <source>
        <dbReference type="EMBL" id="KAJ0097812.1"/>
    </source>
</evidence>
<protein>
    <submittedName>
        <fullName evidence="1">Uncharacterized protein</fullName>
    </submittedName>
</protein>
<reference evidence="2" key="1">
    <citation type="journal article" date="2023" name="G3 (Bethesda)">
        <title>Genome assembly and association tests identify interacting loci associated with vigor, precocity, and sex in interspecific pistachio rootstocks.</title>
        <authorList>
            <person name="Palmer W."/>
            <person name="Jacygrad E."/>
            <person name="Sagayaradj S."/>
            <person name="Cavanaugh K."/>
            <person name="Han R."/>
            <person name="Bertier L."/>
            <person name="Beede B."/>
            <person name="Kafkas S."/>
            <person name="Golino D."/>
            <person name="Preece J."/>
            <person name="Michelmore R."/>
        </authorList>
    </citation>
    <scope>NUCLEOTIDE SEQUENCE [LARGE SCALE GENOMIC DNA]</scope>
</reference>
<comment type="caution">
    <text evidence="1">The sequence shown here is derived from an EMBL/GenBank/DDBJ whole genome shotgun (WGS) entry which is preliminary data.</text>
</comment>
<keyword evidence="2" id="KW-1185">Reference proteome</keyword>
<evidence type="ECO:0000313" key="2">
    <source>
        <dbReference type="Proteomes" id="UP001164250"/>
    </source>
</evidence>